<protein>
    <submittedName>
        <fullName evidence="2">ImmA/IrrE family metallo-endopeptidase</fullName>
    </submittedName>
</protein>
<gene>
    <name evidence="2" type="ORF">N011_09050</name>
</gene>
<dbReference type="RefSeq" id="WP_024694184.1">
    <property type="nucleotide sequence ID" value="NZ_CP159362.1"/>
</dbReference>
<dbReference type="PANTHER" id="PTHR43236:SF2">
    <property type="entry name" value="BLL0069 PROTEIN"/>
    <property type="match status" value="1"/>
</dbReference>
<evidence type="ECO:0000259" key="1">
    <source>
        <dbReference type="Pfam" id="PF06114"/>
    </source>
</evidence>
<dbReference type="Pfam" id="PF06114">
    <property type="entry name" value="Peptidase_M78"/>
    <property type="match status" value="1"/>
</dbReference>
<dbReference type="InterPro" id="IPR052345">
    <property type="entry name" value="Rad_response_metalloprotease"/>
</dbReference>
<dbReference type="Gene3D" id="1.10.10.2910">
    <property type="match status" value="1"/>
</dbReference>
<reference evidence="2" key="1">
    <citation type="journal article" date="2014" name="Genome Announc.">
        <title>Draft Genome Sequences of a Phylogenetically Diverse Suite of Pseudomonas syringae Strains from Multiple Source Populations.</title>
        <authorList>
            <person name="Baltrus D.A."/>
            <person name="Yourstone S."/>
            <person name="Lind A."/>
            <person name="Guilbaud C."/>
            <person name="Sands D.C."/>
            <person name="Jones C.D."/>
            <person name="Morris C.E."/>
            <person name="Dangl J.L."/>
        </authorList>
    </citation>
    <scope>NUCLEOTIDE SEQUENCE</scope>
    <source>
        <strain evidence="2">CC1417</strain>
    </source>
</reference>
<dbReference type="AlphaFoldDB" id="A0AAU8LM08"/>
<feature type="domain" description="IrrE N-terminal-like" evidence="1">
    <location>
        <begin position="52"/>
        <end position="153"/>
    </location>
</feature>
<sequence length="312" mass="35894">MSPEERMAARVLKRKNLTPPYDLLDLANTFGEVRYRSFPFKADGITVGIGEQDRPTIYINSDYPETRQCFTLAHEIGHIVIPWHTGTVVSHLDPGSDDQDYYVMEQEANRFAAELLMPTDWLKSLFSECASIESFFRKVLALTGASKEAVFYKIFNELDAPIACARLIEGDGAIFQTKRTRFAPHDDRSSYPRRLYKDIDHEYEEFSVDGMSFCSWSFKGKEIIEIDTRPWREILNQILDDTNLKPKLGSINAIMSAAFDKNKHLAEDDICGGVLRSFRSRSQLPGFKDHALFEQYVIKRVKELMLRAQQKK</sequence>
<accession>A0AAU8LM08</accession>
<dbReference type="PANTHER" id="PTHR43236">
    <property type="entry name" value="ANTITOXIN HIGA1"/>
    <property type="match status" value="1"/>
</dbReference>
<organism evidence="2">
    <name type="scientific">Pseudomonas syringae CC1417</name>
    <dbReference type="NCBI Taxonomy" id="1357272"/>
    <lineage>
        <taxon>Bacteria</taxon>
        <taxon>Pseudomonadati</taxon>
        <taxon>Pseudomonadota</taxon>
        <taxon>Gammaproteobacteria</taxon>
        <taxon>Pseudomonadales</taxon>
        <taxon>Pseudomonadaceae</taxon>
        <taxon>Pseudomonas</taxon>
        <taxon>Pseudomonas syringae</taxon>
    </lineage>
</organism>
<proteinExistence type="predicted"/>
<evidence type="ECO:0000313" key="2">
    <source>
        <dbReference type="EMBL" id="XCN69411.1"/>
    </source>
</evidence>
<dbReference type="InterPro" id="IPR010359">
    <property type="entry name" value="IrrE_HExxH"/>
</dbReference>
<name>A0AAU8LM08_PSESX</name>
<reference evidence="2" key="2">
    <citation type="submission" date="2024-07" db="EMBL/GenBank/DDBJ databases">
        <title>A complete genome sequence for Pseudomonas syringae CC1417.</title>
        <authorList>
            <person name="Baltrus D.A."/>
        </authorList>
    </citation>
    <scope>NUCLEOTIDE SEQUENCE</scope>
    <source>
        <strain evidence="2">CC1417</strain>
    </source>
</reference>
<dbReference type="EMBL" id="CP159362">
    <property type="protein sequence ID" value="XCN69411.1"/>
    <property type="molecule type" value="Genomic_DNA"/>
</dbReference>